<evidence type="ECO:0000313" key="3">
    <source>
        <dbReference type="EMBL" id="MFC7247454.1"/>
    </source>
</evidence>
<dbReference type="Proteomes" id="UP001596392">
    <property type="component" value="Unassembled WGS sequence"/>
</dbReference>
<feature type="region of interest" description="Disordered" evidence="1">
    <location>
        <begin position="68"/>
        <end position="88"/>
    </location>
</feature>
<protein>
    <recommendedName>
        <fullName evidence="5">DUF4352 domain-containing protein</fullName>
    </recommendedName>
</protein>
<proteinExistence type="predicted"/>
<evidence type="ECO:0000256" key="1">
    <source>
        <dbReference type="SAM" id="MobiDB-lite"/>
    </source>
</evidence>
<organism evidence="3 4">
    <name type="scientific">Catellatospora aurea</name>
    <dbReference type="NCBI Taxonomy" id="1337874"/>
    <lineage>
        <taxon>Bacteria</taxon>
        <taxon>Bacillati</taxon>
        <taxon>Actinomycetota</taxon>
        <taxon>Actinomycetes</taxon>
        <taxon>Micromonosporales</taxon>
        <taxon>Micromonosporaceae</taxon>
        <taxon>Catellatospora</taxon>
    </lineage>
</organism>
<comment type="caution">
    <text evidence="3">The sequence shown here is derived from an EMBL/GenBank/DDBJ whole genome shotgun (WGS) entry which is preliminary data.</text>
</comment>
<sequence>MTGRGLVRYFGLVGLAYLVATLGTGLTDYLTAAEVSKAKALAISGGVGLVVALLLGLIDLAKSGNSRNATAEPAGAGPGAIPPSGYAVPPGHAGGSGSAYPAGQGVPGGSTAYPGGHAAPYPAGGSAPYPGGPGSARPTGAPPRRGGAGLVLTAILLLGLCAGGGYLATTAVQAGVQKLSEFATPPWINKRNETGQERLASEVSETGGPLTITVLSVEVTSQATKVKIRGENTGGDALTLPTFGRAQLTAAGETLLPDPGASTWPETVPAGGEATGVIVFDGVLGPHVDSVRLSFSVIHGSFDAPPNIAVDIPIQPLQ</sequence>
<reference evidence="4" key="1">
    <citation type="journal article" date="2019" name="Int. J. Syst. Evol. Microbiol.">
        <title>The Global Catalogue of Microorganisms (GCM) 10K type strain sequencing project: providing services to taxonomists for standard genome sequencing and annotation.</title>
        <authorList>
            <consortium name="The Broad Institute Genomics Platform"/>
            <consortium name="The Broad Institute Genome Sequencing Center for Infectious Disease"/>
            <person name="Wu L."/>
            <person name="Ma J."/>
        </authorList>
    </citation>
    <scope>NUCLEOTIDE SEQUENCE [LARGE SCALE GENOMIC DNA]</scope>
    <source>
        <strain evidence="4">CGMCC 1.9106</strain>
    </source>
</reference>
<dbReference type="RefSeq" id="WP_376810187.1">
    <property type="nucleotide sequence ID" value="NZ_JBHTAC010000057.1"/>
</dbReference>
<feature type="transmembrane region" description="Helical" evidence="2">
    <location>
        <begin position="7"/>
        <end position="26"/>
    </location>
</feature>
<feature type="transmembrane region" description="Helical" evidence="2">
    <location>
        <begin position="147"/>
        <end position="168"/>
    </location>
</feature>
<keyword evidence="2" id="KW-1133">Transmembrane helix</keyword>
<evidence type="ECO:0008006" key="5">
    <source>
        <dbReference type="Google" id="ProtNLM"/>
    </source>
</evidence>
<accession>A0ABW2H6C0</accession>
<gene>
    <name evidence="3" type="ORF">ACFQO7_33760</name>
</gene>
<keyword evidence="4" id="KW-1185">Reference proteome</keyword>
<evidence type="ECO:0000313" key="4">
    <source>
        <dbReference type="Proteomes" id="UP001596392"/>
    </source>
</evidence>
<evidence type="ECO:0000256" key="2">
    <source>
        <dbReference type="SAM" id="Phobius"/>
    </source>
</evidence>
<keyword evidence="2" id="KW-0812">Transmembrane</keyword>
<feature type="region of interest" description="Disordered" evidence="1">
    <location>
        <begin position="124"/>
        <end position="143"/>
    </location>
</feature>
<dbReference type="EMBL" id="JBHTAC010000057">
    <property type="protein sequence ID" value="MFC7247454.1"/>
    <property type="molecule type" value="Genomic_DNA"/>
</dbReference>
<name>A0ABW2H6C0_9ACTN</name>
<feature type="transmembrane region" description="Helical" evidence="2">
    <location>
        <begin position="38"/>
        <end position="58"/>
    </location>
</feature>
<keyword evidence="2" id="KW-0472">Membrane</keyword>